<organism evidence="2 3">
    <name type="scientific">Ancylostoma caninum</name>
    <name type="common">Dog hookworm</name>
    <dbReference type="NCBI Taxonomy" id="29170"/>
    <lineage>
        <taxon>Eukaryota</taxon>
        <taxon>Metazoa</taxon>
        <taxon>Ecdysozoa</taxon>
        <taxon>Nematoda</taxon>
        <taxon>Chromadorea</taxon>
        <taxon>Rhabditida</taxon>
        <taxon>Rhabditina</taxon>
        <taxon>Rhabditomorpha</taxon>
        <taxon>Strongyloidea</taxon>
        <taxon>Ancylostomatidae</taxon>
        <taxon>Ancylostomatinae</taxon>
        <taxon>Ancylostoma</taxon>
    </lineage>
</organism>
<dbReference type="AlphaFoldDB" id="A0A368GYU5"/>
<gene>
    <name evidence="2" type="ORF">ANCCAN_05364</name>
</gene>
<dbReference type="InterPro" id="IPR014044">
    <property type="entry name" value="CAP_dom"/>
</dbReference>
<dbReference type="Pfam" id="PF00188">
    <property type="entry name" value="CAP"/>
    <property type="match status" value="1"/>
</dbReference>
<comment type="caution">
    <text evidence="2">The sequence shown here is derived from an EMBL/GenBank/DDBJ whole genome shotgun (WGS) entry which is preliminary data.</text>
</comment>
<protein>
    <recommendedName>
        <fullName evidence="1">SCP domain-containing protein</fullName>
    </recommendedName>
</protein>
<evidence type="ECO:0000313" key="2">
    <source>
        <dbReference type="EMBL" id="RCN48539.1"/>
    </source>
</evidence>
<dbReference type="Gene3D" id="3.40.33.10">
    <property type="entry name" value="CAP"/>
    <property type="match status" value="1"/>
</dbReference>
<dbReference type="EMBL" id="JOJR01000045">
    <property type="protein sequence ID" value="RCN48539.1"/>
    <property type="molecule type" value="Genomic_DNA"/>
</dbReference>
<reference evidence="2 3" key="1">
    <citation type="submission" date="2014-10" db="EMBL/GenBank/DDBJ databases">
        <title>Draft genome of the hookworm Ancylostoma caninum.</title>
        <authorList>
            <person name="Mitreva M."/>
        </authorList>
    </citation>
    <scope>NUCLEOTIDE SEQUENCE [LARGE SCALE GENOMIC DNA]</scope>
    <source>
        <strain evidence="2 3">Baltimore</strain>
    </source>
</reference>
<dbReference type="SUPFAM" id="SSF55797">
    <property type="entry name" value="PR-1-like"/>
    <property type="match status" value="1"/>
</dbReference>
<dbReference type="InterPro" id="IPR035940">
    <property type="entry name" value="CAP_sf"/>
</dbReference>
<evidence type="ECO:0000313" key="3">
    <source>
        <dbReference type="Proteomes" id="UP000252519"/>
    </source>
</evidence>
<keyword evidence="3" id="KW-1185">Reference proteome</keyword>
<proteinExistence type="predicted"/>
<sequence>MEILIDEKIGECDAKTAIPAINTYGSASEMIPIKGSEQCDAKSLTLTTINNWWNEGAAKQAGATVTEENNFSQMARSIVNGFACSYKRCGGNLFLVCFYNRRYVYTSFCTSKLRIRK</sequence>
<feature type="domain" description="SCP" evidence="1">
    <location>
        <begin position="40"/>
        <end position="98"/>
    </location>
</feature>
<accession>A0A368GYU5</accession>
<name>A0A368GYU5_ANCCA</name>
<dbReference type="Proteomes" id="UP000252519">
    <property type="component" value="Unassembled WGS sequence"/>
</dbReference>
<evidence type="ECO:0000259" key="1">
    <source>
        <dbReference type="Pfam" id="PF00188"/>
    </source>
</evidence>